<proteinExistence type="inferred from homology"/>
<dbReference type="InterPro" id="IPR003682">
    <property type="entry name" value="rRNA_ssu_MeTfrase_G"/>
</dbReference>
<dbReference type="PIRSF" id="PIRSF003078">
    <property type="entry name" value="GidB"/>
    <property type="match status" value="1"/>
</dbReference>
<evidence type="ECO:0000256" key="2">
    <source>
        <dbReference type="ARBA" id="ARBA00022552"/>
    </source>
</evidence>
<keyword evidence="4 6" id="KW-0808">Transferase</keyword>
<dbReference type="GO" id="GO:0070043">
    <property type="term" value="F:rRNA (guanine-N7-)-methyltransferase activity"/>
    <property type="evidence" value="ECO:0007669"/>
    <property type="project" value="UniProtKB-UniRule"/>
</dbReference>
<sequence length="227" mass="25044">METDYDLCRSGIAELGLGFTENQHGQLEKYLSELTLWNPVYRLVNAEGRDIVIRHLLDSLAAVPILRSLLDESPAGSREVCDVGSGPGLPGIPLAIAMPDVRFTLIERMGRRADFLANALAACSLDGRVNVVQRDINEIRGKFPVVTFRAFHPLPDIIEPVSRLLDDGGTICAYKSREENVALELERITEMTKTGKSGSESGWKSKLISIHIPYLDAIRTLCLLSRA</sequence>
<dbReference type="SUPFAM" id="SSF53335">
    <property type="entry name" value="S-adenosyl-L-methionine-dependent methyltransferases"/>
    <property type="match status" value="1"/>
</dbReference>
<keyword evidence="2 6" id="KW-0698">rRNA processing</keyword>
<reference evidence="8" key="1">
    <citation type="submission" date="2011-04" db="EMBL/GenBank/DDBJ databases">
        <title>The complete genome of Spirochaeta coccoides DSM 17374.</title>
        <authorList>
            <person name="Lucas S."/>
            <person name="Copeland A."/>
            <person name="Lapidus A."/>
            <person name="Bruce D."/>
            <person name="Goodwin L."/>
            <person name="Pitluck S."/>
            <person name="Peters L."/>
            <person name="Kyrpides N."/>
            <person name="Mavromatis K."/>
            <person name="Pagani I."/>
            <person name="Ivanova N."/>
            <person name="Ovchinnikova G."/>
            <person name="Lu M."/>
            <person name="Detter J.C."/>
            <person name="Tapia R."/>
            <person name="Han C."/>
            <person name="Land M."/>
            <person name="Hauser L."/>
            <person name="Markowitz V."/>
            <person name="Cheng J.-F."/>
            <person name="Hugenholtz P."/>
            <person name="Woyke T."/>
            <person name="Wu D."/>
            <person name="Spring S."/>
            <person name="Schroeder M."/>
            <person name="Brambilla E."/>
            <person name="Klenk H.-P."/>
            <person name="Eisen J.A."/>
        </authorList>
    </citation>
    <scope>NUCLEOTIDE SEQUENCE [LARGE SCALE GENOMIC DNA]</scope>
    <source>
        <strain evidence="8">ATCC BAA-1237 / DSM 17374 / SPN1</strain>
    </source>
</reference>
<keyword evidence="3 6" id="KW-0489">Methyltransferase</keyword>
<keyword evidence="5 6" id="KW-0949">S-adenosyl-L-methionine</keyword>
<feature type="binding site" evidence="6">
    <location>
        <position position="89"/>
    </location>
    <ligand>
        <name>S-adenosyl-L-methionine</name>
        <dbReference type="ChEBI" id="CHEBI:59789"/>
    </ligand>
</feature>
<feature type="binding site" evidence="6">
    <location>
        <position position="84"/>
    </location>
    <ligand>
        <name>S-adenosyl-L-methionine</name>
        <dbReference type="ChEBI" id="CHEBI:59789"/>
    </ligand>
</feature>
<dbReference type="PANTHER" id="PTHR31760">
    <property type="entry name" value="S-ADENOSYL-L-METHIONINE-DEPENDENT METHYLTRANSFERASES SUPERFAMILY PROTEIN"/>
    <property type="match status" value="1"/>
</dbReference>
<keyword evidence="1 6" id="KW-0963">Cytoplasm</keyword>
<dbReference type="eggNOG" id="COG0357">
    <property type="taxonomic scope" value="Bacteria"/>
</dbReference>
<reference evidence="7 8" key="2">
    <citation type="journal article" date="2012" name="Stand. Genomic Sci.">
        <title>Complete genome sequence of the termite hindgut bacterium Spirochaeta coccoides type strain (SPN1(T)), reclassification in the genus Sphaerochaeta as Sphaerochaeta coccoides comb. nov. and emendations of the family Spirochaetaceae and the genus Sphaerochaeta.</title>
        <authorList>
            <person name="Abt B."/>
            <person name="Han C."/>
            <person name="Scheuner C."/>
            <person name="Lu M."/>
            <person name="Lapidus A."/>
            <person name="Nolan M."/>
            <person name="Lucas S."/>
            <person name="Hammon N."/>
            <person name="Deshpande S."/>
            <person name="Cheng J.F."/>
            <person name="Tapia R."/>
            <person name="Goodwin L.A."/>
            <person name="Pitluck S."/>
            <person name="Liolios K."/>
            <person name="Pagani I."/>
            <person name="Ivanova N."/>
            <person name="Mavromatis K."/>
            <person name="Mikhailova N."/>
            <person name="Huntemann M."/>
            <person name="Pati A."/>
            <person name="Chen A."/>
            <person name="Palaniappan K."/>
            <person name="Land M."/>
            <person name="Hauser L."/>
            <person name="Brambilla E.M."/>
            <person name="Rohde M."/>
            <person name="Spring S."/>
            <person name="Gronow S."/>
            <person name="Goker M."/>
            <person name="Woyke T."/>
            <person name="Bristow J."/>
            <person name="Eisen J.A."/>
            <person name="Markowitz V."/>
            <person name="Hugenholtz P."/>
            <person name="Kyrpides N.C."/>
            <person name="Klenk H.P."/>
            <person name="Detter J.C."/>
        </authorList>
    </citation>
    <scope>NUCLEOTIDE SEQUENCE [LARGE SCALE GENOMIC DNA]</scope>
    <source>
        <strain evidence="8">ATCC BAA-1237 / DSM 17374 / SPN1</strain>
    </source>
</reference>
<comment type="function">
    <text evidence="6">Specifically methylates the N7 position of a guanine in 16S rRNA.</text>
</comment>
<evidence type="ECO:0000313" key="7">
    <source>
        <dbReference type="EMBL" id="AEC02539.1"/>
    </source>
</evidence>
<dbReference type="NCBIfam" id="TIGR00138">
    <property type="entry name" value="rsmG_gidB"/>
    <property type="match status" value="1"/>
</dbReference>
<dbReference type="GO" id="GO:0005829">
    <property type="term" value="C:cytosol"/>
    <property type="evidence" value="ECO:0007669"/>
    <property type="project" value="TreeGrafter"/>
</dbReference>
<protein>
    <recommendedName>
        <fullName evidence="6">Ribosomal RNA small subunit methyltransferase G</fullName>
        <ecNumber evidence="6">2.1.1.-</ecNumber>
    </recommendedName>
    <alternativeName>
        <fullName evidence="6">16S rRNA 7-methylguanosine methyltransferase</fullName>
        <shortName evidence="6">16S rRNA m7G methyltransferase</shortName>
    </alternativeName>
</protein>
<dbReference type="HAMAP" id="MF_00074">
    <property type="entry name" value="16SrRNA_methyltr_G"/>
    <property type="match status" value="1"/>
</dbReference>
<dbReference type="Proteomes" id="UP000007939">
    <property type="component" value="Chromosome"/>
</dbReference>
<evidence type="ECO:0000256" key="6">
    <source>
        <dbReference type="HAMAP-Rule" id="MF_00074"/>
    </source>
</evidence>
<dbReference type="AlphaFoldDB" id="F4GM64"/>
<comment type="subcellular location">
    <subcellularLocation>
        <location evidence="6">Cytoplasm</location>
    </subcellularLocation>
</comment>
<gene>
    <name evidence="6" type="primary">rsmG</name>
    <name evidence="7" type="ordered locus">Spico_1333</name>
</gene>
<evidence type="ECO:0000256" key="3">
    <source>
        <dbReference type="ARBA" id="ARBA00022603"/>
    </source>
</evidence>
<dbReference type="EC" id="2.1.1.-" evidence="6"/>
<keyword evidence="8" id="KW-1185">Reference proteome</keyword>
<organism evidence="7 8">
    <name type="scientific">Parasphaerochaeta coccoides (strain ATCC BAA-1237 / DSM 17374 / SPN1)</name>
    <name type="common">Sphaerochaeta coccoides</name>
    <dbReference type="NCBI Taxonomy" id="760011"/>
    <lineage>
        <taxon>Bacteria</taxon>
        <taxon>Pseudomonadati</taxon>
        <taxon>Spirochaetota</taxon>
        <taxon>Spirochaetia</taxon>
        <taxon>Spirochaetales</taxon>
        <taxon>Sphaerochaetaceae</taxon>
        <taxon>Parasphaerochaeta</taxon>
    </lineage>
</organism>
<comment type="caution">
    <text evidence="6">Lacks conserved residue(s) required for the propagation of feature annotation.</text>
</comment>
<dbReference type="KEGG" id="scc:Spico_1333"/>
<dbReference type="PANTHER" id="PTHR31760:SF0">
    <property type="entry name" value="S-ADENOSYL-L-METHIONINE-DEPENDENT METHYLTRANSFERASES SUPERFAMILY PROTEIN"/>
    <property type="match status" value="1"/>
</dbReference>
<comment type="similarity">
    <text evidence="6">Belongs to the methyltransferase superfamily. RNA methyltransferase RsmG family.</text>
</comment>
<evidence type="ECO:0000313" key="8">
    <source>
        <dbReference type="Proteomes" id="UP000007939"/>
    </source>
</evidence>
<evidence type="ECO:0000256" key="4">
    <source>
        <dbReference type="ARBA" id="ARBA00022679"/>
    </source>
</evidence>
<dbReference type="Gene3D" id="3.40.50.150">
    <property type="entry name" value="Vaccinia Virus protein VP39"/>
    <property type="match status" value="1"/>
</dbReference>
<dbReference type="CDD" id="cd02440">
    <property type="entry name" value="AdoMet_MTases"/>
    <property type="match status" value="1"/>
</dbReference>
<dbReference type="Pfam" id="PF02527">
    <property type="entry name" value="GidB"/>
    <property type="match status" value="1"/>
</dbReference>
<dbReference type="STRING" id="760011.Spico_1333"/>
<accession>F4GM64</accession>
<dbReference type="EMBL" id="CP002659">
    <property type="protein sequence ID" value="AEC02539.1"/>
    <property type="molecule type" value="Genomic_DNA"/>
</dbReference>
<name>F4GM64_PARC1</name>
<feature type="binding site" evidence="6">
    <location>
        <position position="149"/>
    </location>
    <ligand>
        <name>S-adenosyl-L-methionine</name>
        <dbReference type="ChEBI" id="CHEBI:59789"/>
    </ligand>
</feature>
<dbReference type="InterPro" id="IPR029063">
    <property type="entry name" value="SAM-dependent_MTases_sf"/>
</dbReference>
<evidence type="ECO:0000256" key="5">
    <source>
        <dbReference type="ARBA" id="ARBA00022691"/>
    </source>
</evidence>
<dbReference type="HOGENOM" id="CLU_065341_2_0_12"/>
<evidence type="ECO:0000256" key="1">
    <source>
        <dbReference type="ARBA" id="ARBA00022490"/>
    </source>
</evidence>